<evidence type="ECO:0000256" key="9">
    <source>
        <dbReference type="ARBA" id="ARBA00022801"/>
    </source>
</evidence>
<proteinExistence type="inferred from homology"/>
<keyword evidence="10" id="KW-0862">Zinc</keyword>
<dbReference type="Pfam" id="PF17900">
    <property type="entry name" value="Peptidase_M1_N"/>
    <property type="match status" value="1"/>
</dbReference>
<dbReference type="InterPro" id="IPR042097">
    <property type="entry name" value="Aminopeptidase_N-like_N_sf"/>
</dbReference>
<dbReference type="InterPro" id="IPR001930">
    <property type="entry name" value="Peptidase_M1"/>
</dbReference>
<keyword evidence="9" id="KW-0378">Hydrolase</keyword>
<accession>A0A1M5TF14</accession>
<dbReference type="PRINTS" id="PR00756">
    <property type="entry name" value="ALADIPTASE"/>
</dbReference>
<dbReference type="Proteomes" id="UP000184071">
    <property type="component" value="Unassembled WGS sequence"/>
</dbReference>
<reference evidence="15" key="1">
    <citation type="submission" date="2016-11" db="EMBL/GenBank/DDBJ databases">
        <authorList>
            <person name="Varghese N."/>
            <person name="Submissions S."/>
        </authorList>
    </citation>
    <scope>NUCLEOTIDE SEQUENCE [LARGE SCALE GENOMIC DNA]</scope>
    <source>
        <strain evidence="15">DSM 17963</strain>
    </source>
</reference>
<evidence type="ECO:0000256" key="6">
    <source>
        <dbReference type="ARBA" id="ARBA00022438"/>
    </source>
</evidence>
<dbReference type="GO" id="GO:0070006">
    <property type="term" value="F:metalloaminopeptidase activity"/>
    <property type="evidence" value="ECO:0007669"/>
    <property type="project" value="TreeGrafter"/>
</dbReference>
<evidence type="ECO:0000256" key="11">
    <source>
        <dbReference type="ARBA" id="ARBA00023049"/>
    </source>
</evidence>
<evidence type="ECO:0000259" key="12">
    <source>
        <dbReference type="Pfam" id="PF01433"/>
    </source>
</evidence>
<name>A0A1M5TF14_9FLAO</name>
<dbReference type="AlphaFoldDB" id="A0A1M5TF14"/>
<keyword evidence="6 14" id="KW-0031">Aminopeptidase</keyword>
<keyword evidence="8" id="KW-0479">Metal-binding</keyword>
<dbReference type="PANTHER" id="PTHR11533:SF174">
    <property type="entry name" value="PUROMYCIN-SENSITIVE AMINOPEPTIDASE-RELATED"/>
    <property type="match status" value="1"/>
</dbReference>
<evidence type="ECO:0000256" key="5">
    <source>
        <dbReference type="ARBA" id="ARBA00015611"/>
    </source>
</evidence>
<evidence type="ECO:0000256" key="2">
    <source>
        <dbReference type="ARBA" id="ARBA00001947"/>
    </source>
</evidence>
<dbReference type="SUPFAM" id="SSF55486">
    <property type="entry name" value="Metalloproteases ('zincins'), catalytic domain"/>
    <property type="match status" value="1"/>
</dbReference>
<dbReference type="InterPro" id="IPR016024">
    <property type="entry name" value="ARM-type_fold"/>
</dbReference>
<comment type="similarity">
    <text evidence="3">Belongs to the peptidase M1 family.</text>
</comment>
<keyword evidence="7" id="KW-0645">Protease</keyword>
<dbReference type="InterPro" id="IPR050344">
    <property type="entry name" value="Peptidase_M1_aminopeptidases"/>
</dbReference>
<organism evidence="14 15">
    <name type="scientific">Flavobacterium defluvii</name>
    <dbReference type="NCBI Taxonomy" id="370979"/>
    <lineage>
        <taxon>Bacteria</taxon>
        <taxon>Pseudomonadati</taxon>
        <taxon>Bacteroidota</taxon>
        <taxon>Flavobacteriia</taxon>
        <taxon>Flavobacteriales</taxon>
        <taxon>Flavobacteriaceae</taxon>
        <taxon>Flavobacterium</taxon>
    </lineage>
</organism>
<dbReference type="GO" id="GO:0008270">
    <property type="term" value="F:zinc ion binding"/>
    <property type="evidence" value="ECO:0007669"/>
    <property type="project" value="InterPro"/>
</dbReference>
<dbReference type="Pfam" id="PF01433">
    <property type="entry name" value="Peptidase_M1"/>
    <property type="match status" value="1"/>
</dbReference>
<evidence type="ECO:0000256" key="7">
    <source>
        <dbReference type="ARBA" id="ARBA00022670"/>
    </source>
</evidence>
<dbReference type="InterPro" id="IPR014782">
    <property type="entry name" value="Peptidase_M1_dom"/>
</dbReference>
<evidence type="ECO:0000313" key="14">
    <source>
        <dbReference type="EMBL" id="SHH49304.1"/>
    </source>
</evidence>
<evidence type="ECO:0000256" key="4">
    <source>
        <dbReference type="ARBA" id="ARBA00012564"/>
    </source>
</evidence>
<evidence type="ECO:0000313" key="15">
    <source>
        <dbReference type="Proteomes" id="UP000184071"/>
    </source>
</evidence>
<evidence type="ECO:0000259" key="13">
    <source>
        <dbReference type="Pfam" id="PF17900"/>
    </source>
</evidence>
<feature type="domain" description="Peptidase M1 membrane alanine aminopeptidase" evidence="12">
    <location>
        <begin position="227"/>
        <end position="425"/>
    </location>
</feature>
<dbReference type="InterPro" id="IPR045357">
    <property type="entry name" value="Aminopeptidase_N-like_N"/>
</dbReference>
<dbReference type="Gene3D" id="1.10.390.10">
    <property type="entry name" value="Neutral Protease Domain 2"/>
    <property type="match status" value="1"/>
</dbReference>
<dbReference type="GO" id="GO:0005615">
    <property type="term" value="C:extracellular space"/>
    <property type="evidence" value="ECO:0007669"/>
    <property type="project" value="TreeGrafter"/>
</dbReference>
<dbReference type="EC" id="3.4.11.2" evidence="4"/>
<dbReference type="RefSeq" id="WP_073417264.1">
    <property type="nucleotide sequence ID" value="NZ_FQWC01000008.1"/>
</dbReference>
<dbReference type="GO" id="GO:0016020">
    <property type="term" value="C:membrane"/>
    <property type="evidence" value="ECO:0007669"/>
    <property type="project" value="TreeGrafter"/>
</dbReference>
<dbReference type="STRING" id="370979.SAMN05443663_10834"/>
<dbReference type="GO" id="GO:0005737">
    <property type="term" value="C:cytoplasm"/>
    <property type="evidence" value="ECO:0007669"/>
    <property type="project" value="TreeGrafter"/>
</dbReference>
<keyword evidence="11" id="KW-0482">Metalloprotease</keyword>
<evidence type="ECO:0000256" key="8">
    <source>
        <dbReference type="ARBA" id="ARBA00022723"/>
    </source>
</evidence>
<evidence type="ECO:0000256" key="1">
    <source>
        <dbReference type="ARBA" id="ARBA00000098"/>
    </source>
</evidence>
<dbReference type="InterPro" id="IPR027268">
    <property type="entry name" value="Peptidase_M4/M1_CTD_sf"/>
</dbReference>
<keyword evidence="15" id="KW-1185">Reference proteome</keyword>
<dbReference type="CDD" id="cd09603">
    <property type="entry name" value="M1_APN_like"/>
    <property type="match status" value="1"/>
</dbReference>
<protein>
    <recommendedName>
        <fullName evidence="5">Aminopeptidase N</fullName>
        <ecNumber evidence="4">3.4.11.2</ecNumber>
    </recommendedName>
</protein>
<dbReference type="GO" id="GO:0042277">
    <property type="term" value="F:peptide binding"/>
    <property type="evidence" value="ECO:0007669"/>
    <property type="project" value="TreeGrafter"/>
</dbReference>
<dbReference type="PANTHER" id="PTHR11533">
    <property type="entry name" value="PROTEASE M1 ZINC METALLOPROTEASE"/>
    <property type="match status" value="1"/>
</dbReference>
<dbReference type="SUPFAM" id="SSF48371">
    <property type="entry name" value="ARM repeat"/>
    <property type="match status" value="1"/>
</dbReference>
<dbReference type="GO" id="GO:0006508">
    <property type="term" value="P:proteolysis"/>
    <property type="evidence" value="ECO:0007669"/>
    <property type="project" value="UniProtKB-KW"/>
</dbReference>
<dbReference type="OrthoDB" id="100605at2"/>
<feature type="domain" description="Aminopeptidase N-like N-terminal" evidence="13">
    <location>
        <begin position="29"/>
        <end position="187"/>
    </location>
</feature>
<comment type="catalytic activity">
    <reaction evidence="1">
        <text>Release of an N-terminal amino acid, Xaa-|-Yaa- from a peptide, amide or arylamide. Xaa is preferably Ala, but may be most amino acids including Pro (slow action). When a terminal hydrophobic residue is followed by a prolyl residue, the two may be released as an intact Xaa-Pro dipeptide.</text>
        <dbReference type="EC" id="3.4.11.2"/>
    </reaction>
</comment>
<sequence>MKYILLFASTFIFAQQTQYVDFKSVSGQLNIVDSQKIVYGKVDYDFEVLQPIDTIKIDAKNMQFSDVRIDGKEAVFVNTGKELQIINHFQKGNNHLTFSYNAKPKQALYFVNIENDDIQIWTQGQGRYTSNWFPSFDDVNEKVIFNLGVTYKKEYQVVSNGILKKKTENGDQVHWQYEMENPMSSYLLVLSIGKFDKKDFKSKSKIPLEYYIENKDLASFEPTYRYSKRIFDFLEKEIGVKYPWKIFRQIPVRDFLYGGMENTTTTLFTTRYVVDNIGFPDRNYTNVDAHELAHHWFGDLITAESSTHHWLQEGFATYYALLAEREIFGDDYFYAKLYNTAQQIKFASRTDTIPVLNAKASSLTFYEKGAWALFVLHESIGDKAFKKAIKSYLNKYAFKNVNTQNFFDEIKKVSDFDLVQFQKTWLESTAFDTPAANAILSKNKAIKVRLEIDKLKKTPLNEKLDFFTKTMDSDIHYSVKEAIVSQLETEKYENKKELLLKAMHQNNVQLRQTLAETLSKIPEDFRTEYETLLDDRSYQTQEIALFYLWKNFPEHRTEYLDKSKSWIGFNDYNLRTLWLSLALSTPNYSSNPEELVNELVSFSTTKYEATTRQNALEKLIVFKFINDDVLTSLVNATTHHMWQFSKFGRDSIRSLLKNSEIRASFNRILPNLNPDEQFQLNRLLKE</sequence>
<dbReference type="EMBL" id="FQWC01000008">
    <property type="protein sequence ID" value="SHH49304.1"/>
    <property type="molecule type" value="Genomic_DNA"/>
</dbReference>
<dbReference type="Gene3D" id="2.60.40.1730">
    <property type="entry name" value="tricorn interacting facor f3 domain"/>
    <property type="match status" value="1"/>
</dbReference>
<comment type="cofactor">
    <cofactor evidence="2">
        <name>Zn(2+)</name>
        <dbReference type="ChEBI" id="CHEBI:29105"/>
    </cofactor>
</comment>
<gene>
    <name evidence="14" type="ORF">SAMN05443663_10834</name>
</gene>
<dbReference type="GO" id="GO:0043171">
    <property type="term" value="P:peptide catabolic process"/>
    <property type="evidence" value="ECO:0007669"/>
    <property type="project" value="TreeGrafter"/>
</dbReference>
<evidence type="ECO:0000256" key="10">
    <source>
        <dbReference type="ARBA" id="ARBA00022833"/>
    </source>
</evidence>
<dbReference type="GO" id="GO:0016285">
    <property type="term" value="F:alanyl aminopeptidase activity"/>
    <property type="evidence" value="ECO:0007669"/>
    <property type="project" value="UniProtKB-EC"/>
</dbReference>
<dbReference type="SUPFAM" id="SSF63737">
    <property type="entry name" value="Leukotriene A4 hydrolase N-terminal domain"/>
    <property type="match status" value="1"/>
</dbReference>
<evidence type="ECO:0000256" key="3">
    <source>
        <dbReference type="ARBA" id="ARBA00010136"/>
    </source>
</evidence>